<proteinExistence type="predicted"/>
<accession>A0A383CM38</accession>
<gene>
    <name evidence="1" type="ORF">METZ01_LOCUS486116</name>
</gene>
<organism evidence="1">
    <name type="scientific">marine metagenome</name>
    <dbReference type="NCBI Taxonomy" id="408172"/>
    <lineage>
        <taxon>unclassified sequences</taxon>
        <taxon>metagenomes</taxon>
        <taxon>ecological metagenomes</taxon>
    </lineage>
</organism>
<evidence type="ECO:0000313" key="1">
    <source>
        <dbReference type="EMBL" id="SVE33262.1"/>
    </source>
</evidence>
<name>A0A383CM38_9ZZZZ</name>
<dbReference type="AlphaFoldDB" id="A0A383CM38"/>
<sequence>MFEITRGSEKELPDGIPPREEVVAYYNTRA</sequence>
<dbReference type="EMBL" id="UINC01209998">
    <property type="protein sequence ID" value="SVE33262.1"/>
    <property type="molecule type" value="Genomic_DNA"/>
</dbReference>
<feature type="non-terminal residue" evidence="1">
    <location>
        <position position="30"/>
    </location>
</feature>
<protein>
    <submittedName>
        <fullName evidence="1">Uncharacterized protein</fullName>
    </submittedName>
</protein>
<reference evidence="1" key="1">
    <citation type="submission" date="2018-05" db="EMBL/GenBank/DDBJ databases">
        <authorList>
            <person name="Lanie J.A."/>
            <person name="Ng W.-L."/>
            <person name="Kazmierczak K.M."/>
            <person name="Andrzejewski T.M."/>
            <person name="Davidsen T.M."/>
            <person name="Wayne K.J."/>
            <person name="Tettelin H."/>
            <person name="Glass J.I."/>
            <person name="Rusch D."/>
            <person name="Podicherti R."/>
            <person name="Tsui H.-C.T."/>
            <person name="Winkler M.E."/>
        </authorList>
    </citation>
    <scope>NUCLEOTIDE SEQUENCE</scope>
</reference>